<organism evidence="3">
    <name type="scientific">marine sediment metagenome</name>
    <dbReference type="NCBI Taxonomy" id="412755"/>
    <lineage>
        <taxon>unclassified sequences</taxon>
        <taxon>metagenomes</taxon>
        <taxon>ecological metagenomes</taxon>
    </lineage>
</organism>
<gene>
    <name evidence="3" type="ORF">LCGC14_2605980</name>
</gene>
<feature type="region of interest" description="Disordered" evidence="1">
    <location>
        <begin position="153"/>
        <end position="216"/>
    </location>
</feature>
<protein>
    <recommendedName>
        <fullName evidence="2">Flagellar hook-length control protein-like C-terminal domain-containing protein</fullName>
    </recommendedName>
</protein>
<dbReference type="EMBL" id="LAZR01044114">
    <property type="protein sequence ID" value="KKL05444.1"/>
    <property type="molecule type" value="Genomic_DNA"/>
</dbReference>
<feature type="region of interest" description="Disordered" evidence="1">
    <location>
        <begin position="339"/>
        <end position="367"/>
    </location>
</feature>
<comment type="caution">
    <text evidence="3">The sequence shown here is derived from an EMBL/GenBank/DDBJ whole genome shotgun (WGS) entry which is preliminary data.</text>
</comment>
<dbReference type="InterPro" id="IPR038610">
    <property type="entry name" value="FliK-like_C_sf"/>
</dbReference>
<evidence type="ECO:0000313" key="3">
    <source>
        <dbReference type="EMBL" id="KKL05444.1"/>
    </source>
</evidence>
<evidence type="ECO:0000256" key="1">
    <source>
        <dbReference type="SAM" id="MobiDB-lite"/>
    </source>
</evidence>
<dbReference type="CDD" id="cd17470">
    <property type="entry name" value="T3SS_Flik_C"/>
    <property type="match status" value="1"/>
</dbReference>
<proteinExistence type="predicted"/>
<sequence length="381" mass="41798">DEKIPEITSVIDALATWTVGKGVKTRKNFLTVKKPPGGKQGQRVIRLKNRQIAYLSAGILSGTLKDKTLQNRKEGRVIQLMAENRPSNGQLRKRILSLQGKKQHSLSALNKKSAGRNSTIERTVVLAKKYIAGKKRTYNKDVLKGEWAVKGGDDAKKSSAITGGGKSDRKINSANKTTGPGLVKDRNNGPSFNGADDKKNAVSKTTESDNVQGRKTAVGELSDAGVKYDNNVPRTTVKLDYQINRNADEIFNDIVKRFSLVVKKGGGEARIVLQPEVLGQLKMKMSLNNHEVNTFMVVENETVKDLILGKLNILEQNLLQQGFSLGSFQVDVKDKNTELGTWGEKGKKGHRSDDLDEEDGIPEIEKSPGVPWISTIVDLTA</sequence>
<dbReference type="Gene3D" id="3.30.750.140">
    <property type="match status" value="1"/>
</dbReference>
<dbReference type="AlphaFoldDB" id="A0A0F9A791"/>
<name>A0A0F9A791_9ZZZZ</name>
<dbReference type="Pfam" id="PF02120">
    <property type="entry name" value="Flg_hook"/>
    <property type="match status" value="1"/>
</dbReference>
<feature type="non-terminal residue" evidence="3">
    <location>
        <position position="1"/>
    </location>
</feature>
<feature type="domain" description="Flagellar hook-length control protein-like C-terminal" evidence="2">
    <location>
        <begin position="262"/>
        <end position="336"/>
    </location>
</feature>
<dbReference type="InterPro" id="IPR021136">
    <property type="entry name" value="Flagellar_hook_control-like_C"/>
</dbReference>
<evidence type="ECO:0000259" key="2">
    <source>
        <dbReference type="Pfam" id="PF02120"/>
    </source>
</evidence>
<feature type="compositionally biased region" description="Polar residues" evidence="1">
    <location>
        <begin position="202"/>
        <end position="213"/>
    </location>
</feature>
<reference evidence="3" key="1">
    <citation type="journal article" date="2015" name="Nature">
        <title>Complex archaea that bridge the gap between prokaryotes and eukaryotes.</title>
        <authorList>
            <person name="Spang A."/>
            <person name="Saw J.H."/>
            <person name="Jorgensen S.L."/>
            <person name="Zaremba-Niedzwiedzka K."/>
            <person name="Martijn J."/>
            <person name="Lind A.E."/>
            <person name="van Eijk R."/>
            <person name="Schleper C."/>
            <person name="Guy L."/>
            <person name="Ettema T.J."/>
        </authorList>
    </citation>
    <scope>NUCLEOTIDE SEQUENCE</scope>
</reference>
<accession>A0A0F9A791</accession>